<protein>
    <submittedName>
        <fullName evidence="7">Pentatricopeptide repeat-containing protein At3g62470, mitochondrial</fullName>
    </submittedName>
</protein>
<dbReference type="InParanoid" id="A0A6J0PAP9"/>
<comment type="similarity">
    <text evidence="1">Belongs to the PPR family. P subfamily.</text>
</comment>
<feature type="domain" description="Pentatricopeptide repeat-containing protein-mitochondrial" evidence="5">
    <location>
        <begin position="112"/>
        <end position="230"/>
    </location>
</feature>
<evidence type="ECO:0000313" key="7">
    <source>
        <dbReference type="RefSeq" id="XP_019701439.1"/>
    </source>
</evidence>
<dbReference type="InterPro" id="IPR057027">
    <property type="entry name" value="TPR_mt"/>
</dbReference>
<dbReference type="PROSITE" id="PS51375">
    <property type="entry name" value="PPR"/>
    <property type="match status" value="4"/>
</dbReference>
<dbReference type="InterPro" id="IPR002885">
    <property type="entry name" value="PPR_rpt"/>
</dbReference>
<gene>
    <name evidence="7" type="primary">LOC105060842</name>
</gene>
<evidence type="ECO:0000259" key="5">
    <source>
        <dbReference type="Pfam" id="PF23276"/>
    </source>
</evidence>
<dbReference type="OrthoDB" id="1911504at2759"/>
<dbReference type="InterPro" id="IPR011990">
    <property type="entry name" value="TPR-like_helical_dom_sf"/>
</dbReference>
<feature type="repeat" description="PPR" evidence="3">
    <location>
        <begin position="134"/>
        <end position="168"/>
    </location>
</feature>
<evidence type="ECO:0000256" key="2">
    <source>
        <dbReference type="ARBA" id="ARBA00022737"/>
    </source>
</evidence>
<dbReference type="RefSeq" id="XP_073113011.1">
    <property type="nucleotide sequence ID" value="XM_073256910.1"/>
</dbReference>
<evidence type="ECO:0000256" key="4">
    <source>
        <dbReference type="SAM" id="MobiDB-lite"/>
    </source>
</evidence>
<evidence type="ECO:0000256" key="3">
    <source>
        <dbReference type="PROSITE-ProRule" id="PRU00708"/>
    </source>
</evidence>
<dbReference type="PANTHER" id="PTHR47447">
    <property type="entry name" value="OS03G0856100 PROTEIN"/>
    <property type="match status" value="1"/>
</dbReference>
<accession>A0A6J0PAP9</accession>
<name>A0A6J0PAP9_ELAGV</name>
<feature type="repeat" description="PPR" evidence="3">
    <location>
        <begin position="241"/>
        <end position="275"/>
    </location>
</feature>
<dbReference type="Pfam" id="PF13041">
    <property type="entry name" value="PPR_2"/>
    <property type="match status" value="1"/>
</dbReference>
<keyword evidence="2" id="KW-0677">Repeat</keyword>
<evidence type="ECO:0000313" key="6">
    <source>
        <dbReference type="Proteomes" id="UP000504607"/>
    </source>
</evidence>
<evidence type="ECO:0000256" key="1">
    <source>
        <dbReference type="ARBA" id="ARBA00007626"/>
    </source>
</evidence>
<keyword evidence="6" id="KW-1185">Reference proteome</keyword>
<dbReference type="RefSeq" id="XP_019701439.1">
    <property type="nucleotide sequence ID" value="XM_019845880.2"/>
</dbReference>
<dbReference type="NCBIfam" id="TIGR00756">
    <property type="entry name" value="PPR"/>
    <property type="match status" value="4"/>
</dbReference>
<dbReference type="Pfam" id="PF23276">
    <property type="entry name" value="TPR_24"/>
    <property type="match status" value="1"/>
</dbReference>
<feature type="repeat" description="PPR" evidence="3">
    <location>
        <begin position="347"/>
        <end position="381"/>
    </location>
</feature>
<dbReference type="Proteomes" id="UP000504607">
    <property type="component" value="Unplaced"/>
</dbReference>
<feature type="repeat" description="PPR" evidence="3">
    <location>
        <begin position="312"/>
        <end position="346"/>
    </location>
</feature>
<dbReference type="GeneID" id="105060842"/>
<dbReference type="KEGG" id="egu:105060842"/>
<sequence>MIAAKVAENPGNTPSAVAASAKAMPPPLDAPPAEDIVDSRVHTFCAILSRVSLGEVEAVLEASGIAPLPELVEAVLRRSYSNPAAAVKFFRWSGLSLRHSPYAWNLMVDILGKNGLFDNMWDAIRSMKQEGALSLATFSSAFSSYCSAGRIKDAVMTFDVMDRYAVPPDVVAVNSLLAAICRQDDRTADAADFLDRVKTHIAPDADSFAILLEGWEKEGNVARAKSTFGEMVVRVGWNTGNMSAYDAFLATLVRGAQADEAVKFLKVMKSKNCLPGLKFFANALDILIKQNNQASALALWDIMVGDSGLVPNLSMYNTMITLVANNGDIDSAYQLLDDMPFLGVFPDSLTYNTIFESLIRNKRAREAERFLAEMRKNEQLPSLSNCAAAIKMFFDKYDPSAAIEVWNCMVEEHVQLDEECADELLLGLRDLGRLSEVRRYAEDMIDRGIVLRSSTMERLKSAFYKAGKDDAYDRISRRMKQQ</sequence>
<feature type="region of interest" description="Disordered" evidence="4">
    <location>
        <begin position="1"/>
        <end position="23"/>
    </location>
</feature>
<proteinExistence type="inferred from homology"/>
<organism evidence="6 7">
    <name type="scientific">Elaeis guineensis var. tenera</name>
    <name type="common">Oil palm</name>
    <dbReference type="NCBI Taxonomy" id="51953"/>
    <lineage>
        <taxon>Eukaryota</taxon>
        <taxon>Viridiplantae</taxon>
        <taxon>Streptophyta</taxon>
        <taxon>Embryophyta</taxon>
        <taxon>Tracheophyta</taxon>
        <taxon>Spermatophyta</taxon>
        <taxon>Magnoliopsida</taxon>
        <taxon>Liliopsida</taxon>
        <taxon>Arecaceae</taxon>
        <taxon>Arecoideae</taxon>
        <taxon>Cocoseae</taxon>
        <taxon>Elaeidinae</taxon>
        <taxon>Elaeis</taxon>
    </lineage>
</organism>
<reference evidence="7" key="1">
    <citation type="submission" date="2025-08" db="UniProtKB">
        <authorList>
            <consortium name="RefSeq"/>
        </authorList>
    </citation>
    <scope>IDENTIFICATION</scope>
</reference>
<dbReference type="AlphaFoldDB" id="A0A6J0PAP9"/>
<dbReference type="PANTHER" id="PTHR47447:SF28">
    <property type="entry name" value="PENTACOTRIPEPTIDE-REPEAT REGION OF PRORP DOMAIN-CONTAINING PROTEIN"/>
    <property type="match status" value="1"/>
</dbReference>
<dbReference type="Gene3D" id="1.25.40.10">
    <property type="entry name" value="Tetratricopeptide repeat domain"/>
    <property type="match status" value="2"/>
</dbReference>